<sequence length="505" mass="56445">MVVLRFHGCNTIEQSLLLEFTLLCRSLIRIGFSGFSTTTTTARATVPTFDWDVYMCDSMVHGIAYTCPECQVNSPEGEDENDFDHQFHPHLNALPCDTNSQFLPPFAAPSTPPPAPPADGQNPVAWAPFRLGVEFEFAQFHFVRLQSSEGEINNALDIWAASVMEFGGRAPWRNAKELYAAIDKPTKCAARVLCPPVLHHQLACPDFKGHVDVVSYQKFNHKGQCVWSNFMSGDWAWKQADLITADKANHGCAFVAAVGGSDKTTVSVATGHQEYHPSYLSPSVLMGTASLARGRRPELVSQCDVLPDHLDDEGARLRTQTKTNTLIMCFDPGILWDDYGIHADIVPFTHGFPRTDIYELLSFDLLHQVIKGMFKDHLVSWVNKYLHLEHGEKRALKIIQDIDHRISAVPEFPGLCRFHDGRDFSQWTGDDSKVLMKINLATVAGYIPSDMVKGLSAFMDFCYLVCLNAISTAELASIQNTLHCFHQYHQIFVETGVQIDISLPR</sequence>
<dbReference type="AlphaFoldDB" id="A0AAD7FXL9"/>
<dbReference type="Proteomes" id="UP001221757">
    <property type="component" value="Unassembled WGS sequence"/>
</dbReference>
<protein>
    <submittedName>
        <fullName evidence="1">Uncharacterized protein</fullName>
    </submittedName>
</protein>
<reference evidence="1" key="1">
    <citation type="submission" date="2023-03" db="EMBL/GenBank/DDBJ databases">
        <title>Massive genome expansion in bonnet fungi (Mycena s.s.) driven by repeated elements and novel gene families across ecological guilds.</title>
        <authorList>
            <consortium name="Lawrence Berkeley National Laboratory"/>
            <person name="Harder C.B."/>
            <person name="Miyauchi S."/>
            <person name="Viragh M."/>
            <person name="Kuo A."/>
            <person name="Thoen E."/>
            <person name="Andreopoulos B."/>
            <person name="Lu D."/>
            <person name="Skrede I."/>
            <person name="Drula E."/>
            <person name="Henrissat B."/>
            <person name="Morin E."/>
            <person name="Kohler A."/>
            <person name="Barry K."/>
            <person name="LaButti K."/>
            <person name="Morin E."/>
            <person name="Salamov A."/>
            <person name="Lipzen A."/>
            <person name="Mereny Z."/>
            <person name="Hegedus B."/>
            <person name="Baldrian P."/>
            <person name="Stursova M."/>
            <person name="Weitz H."/>
            <person name="Taylor A."/>
            <person name="Grigoriev I.V."/>
            <person name="Nagy L.G."/>
            <person name="Martin F."/>
            <person name="Kauserud H."/>
        </authorList>
    </citation>
    <scope>NUCLEOTIDE SEQUENCE</scope>
    <source>
        <strain evidence="1">CBHHK067</strain>
    </source>
</reference>
<evidence type="ECO:0000313" key="1">
    <source>
        <dbReference type="EMBL" id="KAJ7648519.1"/>
    </source>
</evidence>
<organism evidence="1 2">
    <name type="scientific">Mycena rosella</name>
    <name type="common">Pink bonnet</name>
    <name type="synonym">Agaricus rosellus</name>
    <dbReference type="NCBI Taxonomy" id="1033263"/>
    <lineage>
        <taxon>Eukaryota</taxon>
        <taxon>Fungi</taxon>
        <taxon>Dikarya</taxon>
        <taxon>Basidiomycota</taxon>
        <taxon>Agaricomycotina</taxon>
        <taxon>Agaricomycetes</taxon>
        <taxon>Agaricomycetidae</taxon>
        <taxon>Agaricales</taxon>
        <taxon>Marasmiineae</taxon>
        <taxon>Mycenaceae</taxon>
        <taxon>Mycena</taxon>
    </lineage>
</organism>
<dbReference type="EMBL" id="JARKIE010000377">
    <property type="protein sequence ID" value="KAJ7648519.1"/>
    <property type="molecule type" value="Genomic_DNA"/>
</dbReference>
<keyword evidence="2" id="KW-1185">Reference proteome</keyword>
<accession>A0AAD7FXL9</accession>
<dbReference type="InterPro" id="IPR041078">
    <property type="entry name" value="Plavaka"/>
</dbReference>
<gene>
    <name evidence="1" type="ORF">B0H17DRAFT_1215571</name>
</gene>
<dbReference type="Pfam" id="PF18759">
    <property type="entry name" value="Plavaka"/>
    <property type="match status" value="2"/>
</dbReference>
<evidence type="ECO:0000313" key="2">
    <source>
        <dbReference type="Proteomes" id="UP001221757"/>
    </source>
</evidence>
<name>A0AAD7FXL9_MYCRO</name>
<proteinExistence type="predicted"/>
<comment type="caution">
    <text evidence="1">The sequence shown here is derived from an EMBL/GenBank/DDBJ whole genome shotgun (WGS) entry which is preliminary data.</text>
</comment>